<feature type="non-terminal residue" evidence="2">
    <location>
        <position position="64"/>
    </location>
</feature>
<feature type="transmembrane region" description="Helical" evidence="1">
    <location>
        <begin position="22"/>
        <end position="42"/>
    </location>
</feature>
<accession>A0ABN7WS64</accession>
<proteinExistence type="predicted"/>
<name>A0ABN7WS64_GIGMA</name>
<keyword evidence="3" id="KW-1185">Reference proteome</keyword>
<protein>
    <submittedName>
        <fullName evidence="2">31804_t:CDS:1</fullName>
    </submittedName>
</protein>
<gene>
    <name evidence="2" type="ORF">GMARGA_LOCUS34436</name>
</gene>
<dbReference type="EMBL" id="CAJVQB010060357">
    <property type="protein sequence ID" value="CAG8839403.1"/>
    <property type="molecule type" value="Genomic_DNA"/>
</dbReference>
<reference evidence="2 3" key="1">
    <citation type="submission" date="2021-06" db="EMBL/GenBank/DDBJ databases">
        <authorList>
            <person name="Kallberg Y."/>
            <person name="Tangrot J."/>
            <person name="Rosling A."/>
        </authorList>
    </citation>
    <scope>NUCLEOTIDE SEQUENCE [LARGE SCALE GENOMIC DNA]</scope>
    <source>
        <strain evidence="2 3">120-4 pot B 10/14</strain>
    </source>
</reference>
<keyword evidence="1" id="KW-1133">Transmembrane helix</keyword>
<evidence type="ECO:0000313" key="2">
    <source>
        <dbReference type="EMBL" id="CAG8839403.1"/>
    </source>
</evidence>
<comment type="caution">
    <text evidence="2">The sequence shown here is derived from an EMBL/GenBank/DDBJ whole genome shotgun (WGS) entry which is preliminary data.</text>
</comment>
<sequence>NEIPIPTGITLRDTLNNINETLLVISGIGSFFISWIADYLLFQNGVEICALKKNQKQQSIEAVD</sequence>
<keyword evidence="1" id="KW-0472">Membrane</keyword>
<keyword evidence="1" id="KW-0812">Transmembrane</keyword>
<feature type="non-terminal residue" evidence="2">
    <location>
        <position position="1"/>
    </location>
</feature>
<evidence type="ECO:0000313" key="3">
    <source>
        <dbReference type="Proteomes" id="UP000789901"/>
    </source>
</evidence>
<evidence type="ECO:0000256" key="1">
    <source>
        <dbReference type="SAM" id="Phobius"/>
    </source>
</evidence>
<dbReference type="Proteomes" id="UP000789901">
    <property type="component" value="Unassembled WGS sequence"/>
</dbReference>
<organism evidence="2 3">
    <name type="scientific">Gigaspora margarita</name>
    <dbReference type="NCBI Taxonomy" id="4874"/>
    <lineage>
        <taxon>Eukaryota</taxon>
        <taxon>Fungi</taxon>
        <taxon>Fungi incertae sedis</taxon>
        <taxon>Mucoromycota</taxon>
        <taxon>Glomeromycotina</taxon>
        <taxon>Glomeromycetes</taxon>
        <taxon>Diversisporales</taxon>
        <taxon>Gigasporaceae</taxon>
        <taxon>Gigaspora</taxon>
    </lineage>
</organism>